<evidence type="ECO:0000259" key="1">
    <source>
        <dbReference type="PROSITE" id="PS50181"/>
    </source>
</evidence>
<protein>
    <recommendedName>
        <fullName evidence="1">F-box domain-containing protein</fullName>
    </recommendedName>
</protein>
<dbReference type="OrthoDB" id="5273847at2759"/>
<dbReference type="AlphaFoldDB" id="A0A9N9Y106"/>
<dbReference type="Pfam" id="PF24539">
    <property type="entry name" value="DUF7600"/>
    <property type="match status" value="1"/>
</dbReference>
<sequence>MNQLRCRCLLCGYEIVSGDGDDFGRSKFNSNYHALYATSDDWNSPKLSSVVDVSQEFTQNVKHGVMVIPREDEFDIDVSDHIFEERFVKYRVSPTVPSDFPSLHLWGFAIHADCWRLLCEVNDQMGEQHHIRALFDLCVSQPNVSSAVDWFHQYGGHLKRDYPNAFQWPGEVCCPGTTYTLENTGDSNGLSPLENEFLQRFRRTGEYPPTEVTSEVIPQAILYRNMTRYLGLRHGEKEEEGRQPPYTDLPDNSFGPLPGPLLRLLSQDTRDPFQHLPHELLTEILVSTPSKDIKNLRLASKTVATLDLPERFWRSRFLNGNEFSYLYSFASCWPEPKTWAEKYEKAMRYHKYRKAIDYLREPDAIMLHHRKRVWELGEYLSRLIELRLSFQHCCPQVTRIASGAGHTYREGGGWLSAHIDLIPFNVQPKGGFRRLLKDEGGSRQLFEDAISIPIGEAVMEVSVSLVSLHGGTSLSGLTFGPKYQVGYDNYRSRESATWSGSKRVPGAIRGFHLALDSHSLRGIRIYCVPGGLSDWIGDHENLAKQAIVHSAGSLQKVELGLNALHAVSLSIFNQDSQDIVSVPNQDAQDIVSISNKDLQDVVTISSQDSQDTVSISNEDAQDVVSISNQDSQDTDRTLRNAEWDPFQTCLFGGVDGQKLPEVTQIVFSMTEVEEWEPSPRFLELFAIINYTRINYIKFLHTPPVEGRGTQRARASDSSILGLGAYYDEQCNGSLNHRPTAGGPIRDFKLKITPDRRLGEHLVGVDAIYHRGHLETRLNGLIIYTSCGRSIEVPPGISDIASDPDLETVRIRPEGGKIVGICSQLSRSKFIKNIGLLVAPEK</sequence>
<dbReference type="Proteomes" id="UP000754883">
    <property type="component" value="Unassembled WGS sequence"/>
</dbReference>
<gene>
    <name evidence="2" type="ORF">CBYS24578_00018055</name>
</gene>
<dbReference type="InterPro" id="IPR001810">
    <property type="entry name" value="F-box_dom"/>
</dbReference>
<reference evidence="2" key="1">
    <citation type="submission" date="2021-10" db="EMBL/GenBank/DDBJ databases">
        <authorList>
            <person name="Piombo E."/>
        </authorList>
    </citation>
    <scope>NUCLEOTIDE SEQUENCE</scope>
</reference>
<dbReference type="PROSITE" id="PS50181">
    <property type="entry name" value="FBOX"/>
    <property type="match status" value="1"/>
</dbReference>
<organism evidence="2 3">
    <name type="scientific">Clonostachys byssicola</name>
    <dbReference type="NCBI Taxonomy" id="160290"/>
    <lineage>
        <taxon>Eukaryota</taxon>
        <taxon>Fungi</taxon>
        <taxon>Dikarya</taxon>
        <taxon>Ascomycota</taxon>
        <taxon>Pezizomycotina</taxon>
        <taxon>Sordariomycetes</taxon>
        <taxon>Hypocreomycetidae</taxon>
        <taxon>Hypocreales</taxon>
        <taxon>Bionectriaceae</taxon>
        <taxon>Clonostachys</taxon>
    </lineage>
</organism>
<proteinExistence type="predicted"/>
<dbReference type="InterPro" id="IPR056021">
    <property type="entry name" value="DUF7600"/>
</dbReference>
<feature type="domain" description="F-box" evidence="1">
    <location>
        <begin position="270"/>
        <end position="316"/>
    </location>
</feature>
<feature type="non-terminal residue" evidence="2">
    <location>
        <position position="841"/>
    </location>
</feature>
<dbReference type="InterPro" id="IPR036047">
    <property type="entry name" value="F-box-like_dom_sf"/>
</dbReference>
<comment type="caution">
    <text evidence="2">The sequence shown here is derived from an EMBL/GenBank/DDBJ whole genome shotgun (WGS) entry which is preliminary data.</text>
</comment>
<name>A0A9N9Y106_9HYPO</name>
<evidence type="ECO:0000313" key="3">
    <source>
        <dbReference type="Proteomes" id="UP000754883"/>
    </source>
</evidence>
<dbReference type="SUPFAM" id="SSF81383">
    <property type="entry name" value="F-box domain"/>
    <property type="match status" value="1"/>
</dbReference>
<dbReference type="EMBL" id="CABFNO020001430">
    <property type="protein sequence ID" value="CAG9987346.1"/>
    <property type="molecule type" value="Genomic_DNA"/>
</dbReference>
<keyword evidence="3" id="KW-1185">Reference proteome</keyword>
<accession>A0A9N9Y106</accession>
<evidence type="ECO:0000313" key="2">
    <source>
        <dbReference type="EMBL" id="CAG9987346.1"/>
    </source>
</evidence>